<dbReference type="Pfam" id="PF02607">
    <property type="entry name" value="B12-binding_2"/>
    <property type="match status" value="1"/>
</dbReference>
<dbReference type="STRING" id="316055.RPE_1345"/>
<gene>
    <name evidence="3" type="ordered locus">RPE_1345</name>
</gene>
<evidence type="ECO:0000256" key="1">
    <source>
        <dbReference type="SAM" id="MobiDB-lite"/>
    </source>
</evidence>
<dbReference type="HOGENOM" id="CLU_066634_1_0_5"/>
<dbReference type="PROSITE" id="PS51332">
    <property type="entry name" value="B12_BINDING"/>
    <property type="match status" value="1"/>
</dbReference>
<dbReference type="Gene3D" id="1.10.1240.10">
    <property type="entry name" value="Methionine synthase domain"/>
    <property type="match status" value="1"/>
</dbReference>
<organism evidence="3">
    <name type="scientific">Rhodopseudomonas palustris (strain BisA53)</name>
    <dbReference type="NCBI Taxonomy" id="316055"/>
    <lineage>
        <taxon>Bacteria</taxon>
        <taxon>Pseudomonadati</taxon>
        <taxon>Pseudomonadota</taxon>
        <taxon>Alphaproteobacteria</taxon>
        <taxon>Hyphomicrobiales</taxon>
        <taxon>Nitrobacteraceae</taxon>
        <taxon>Rhodopseudomonas</taxon>
    </lineage>
</organism>
<dbReference type="KEGG" id="rpe:RPE_1345"/>
<name>Q07RY7_RHOP5</name>
<feature type="domain" description="B12-binding" evidence="2">
    <location>
        <begin position="165"/>
        <end position="294"/>
    </location>
</feature>
<evidence type="ECO:0000259" key="2">
    <source>
        <dbReference type="PROSITE" id="PS51332"/>
    </source>
</evidence>
<feature type="region of interest" description="Disordered" evidence="1">
    <location>
        <begin position="1"/>
        <end position="27"/>
    </location>
</feature>
<dbReference type="InterPro" id="IPR006158">
    <property type="entry name" value="Cobalamin-bd"/>
</dbReference>
<proteinExistence type="predicted"/>
<dbReference type="InterPro" id="IPR003759">
    <property type="entry name" value="Cbl-bd_cap"/>
</dbReference>
<dbReference type="GO" id="GO:0031419">
    <property type="term" value="F:cobalamin binding"/>
    <property type="evidence" value="ECO:0007669"/>
    <property type="project" value="InterPro"/>
</dbReference>
<dbReference type="InterPro" id="IPR036724">
    <property type="entry name" value="Cobalamin-bd_sf"/>
</dbReference>
<dbReference type="GO" id="GO:0046872">
    <property type="term" value="F:metal ion binding"/>
    <property type="evidence" value="ECO:0007669"/>
    <property type="project" value="InterPro"/>
</dbReference>
<sequence length="294" mass="32051">MMGGNKHKFSSDESSDESVTPQVPPREVPFPPPLWRFRSTLSTGSMVRAIKSQIIPRIALAFGSAQASKPPDTAPSGADVTLFVNMVLTGNELAVARYVDSLVARGIPIRGVLLELFAPAARQLGQMWEKDTTDFASVTLAVSLMQRMMRRLVETSTVPSVHLAGASAMLTAGPDEQHCFGLFMAAEFFRREGWSTCIGPFATHEEFVSLLKEQWFDIVGFSVSSDRRLGDLARDIQIVRRQSCNRKVGIILGGPLVCERPELAAAVGADMVSVDVTIAPRHAHALVDVMKSRN</sequence>
<dbReference type="Pfam" id="PF02310">
    <property type="entry name" value="B12-binding"/>
    <property type="match status" value="1"/>
</dbReference>
<dbReference type="Gene3D" id="3.40.50.280">
    <property type="entry name" value="Cobalamin-binding domain"/>
    <property type="match status" value="1"/>
</dbReference>
<evidence type="ECO:0000313" key="3">
    <source>
        <dbReference type="EMBL" id="ABJ05297.1"/>
    </source>
</evidence>
<dbReference type="eggNOG" id="COG5012">
    <property type="taxonomic scope" value="Bacteria"/>
</dbReference>
<dbReference type="SUPFAM" id="SSF52242">
    <property type="entry name" value="Cobalamin (vitamin B12)-binding domain"/>
    <property type="match status" value="1"/>
</dbReference>
<dbReference type="InterPro" id="IPR036594">
    <property type="entry name" value="Meth_synthase_dom"/>
</dbReference>
<protein>
    <submittedName>
        <fullName evidence="3">Cobalamin B12-binding protein</fullName>
    </submittedName>
</protein>
<dbReference type="EMBL" id="CP000463">
    <property type="protein sequence ID" value="ABJ05297.1"/>
    <property type="molecule type" value="Genomic_DNA"/>
</dbReference>
<accession>Q07RY7</accession>
<dbReference type="AlphaFoldDB" id="Q07RY7"/>
<dbReference type="OrthoDB" id="5498228at2"/>
<reference evidence="3" key="1">
    <citation type="submission" date="2006-09" db="EMBL/GenBank/DDBJ databases">
        <title>Complete sequence of Rhodopseudomonas palustris BisA53.</title>
        <authorList>
            <consortium name="US DOE Joint Genome Institute"/>
            <person name="Copeland A."/>
            <person name="Lucas S."/>
            <person name="Lapidus A."/>
            <person name="Barry K."/>
            <person name="Detter J.C."/>
            <person name="Glavina del Rio T."/>
            <person name="Hammon N."/>
            <person name="Israni S."/>
            <person name="Dalin E."/>
            <person name="Tice H."/>
            <person name="Pitluck S."/>
            <person name="Chain P."/>
            <person name="Malfatti S."/>
            <person name="Shin M."/>
            <person name="Vergez L."/>
            <person name="Schmutz J."/>
            <person name="Larimer F."/>
            <person name="Land M."/>
            <person name="Hauser L."/>
            <person name="Pelletier D.A."/>
            <person name="Kyrpides N."/>
            <person name="Kim E."/>
            <person name="Harwood C.S."/>
            <person name="Oda Y."/>
            <person name="Richardson P."/>
        </authorList>
    </citation>
    <scope>NUCLEOTIDE SEQUENCE [LARGE SCALE GENOMIC DNA]</scope>
    <source>
        <strain evidence="3">BisA53</strain>
    </source>
</reference>
<dbReference type="CDD" id="cd02065">
    <property type="entry name" value="B12-binding_like"/>
    <property type="match status" value="1"/>
</dbReference>